<keyword evidence="10" id="KW-0687">Ribonucleoprotein</keyword>
<dbReference type="SUPFAM" id="SSF140809">
    <property type="entry name" value="Rhabdovirus nucleoprotein-like"/>
    <property type="match status" value="1"/>
</dbReference>
<dbReference type="Gene3D" id="1.10.3610.10">
    <property type="entry name" value="Nucleoprotein"/>
    <property type="match status" value="1"/>
</dbReference>
<dbReference type="GO" id="GO:1990904">
    <property type="term" value="C:ribonucleoprotein complex"/>
    <property type="evidence" value="ECO:0007669"/>
    <property type="project" value="UniProtKB-KW"/>
</dbReference>
<keyword evidence="6" id="KW-0946">Virion</keyword>
<dbReference type="InterPro" id="IPR023330">
    <property type="entry name" value="Rhabdovirus_ncapsid_N"/>
</dbReference>
<evidence type="ECO:0000256" key="9">
    <source>
        <dbReference type="ARBA" id="ARBA00023200"/>
    </source>
</evidence>
<evidence type="ECO:0000313" key="13">
    <source>
        <dbReference type="EMBL" id="AJR28533.1"/>
    </source>
</evidence>
<dbReference type="EMBL" id="KM205016">
    <property type="protein sequence ID" value="AJR28533.1"/>
    <property type="molecule type" value="Viral_cRNA"/>
</dbReference>
<evidence type="ECO:0000256" key="5">
    <source>
        <dbReference type="ARBA" id="ARBA00022561"/>
    </source>
</evidence>
<dbReference type="Pfam" id="PF00945">
    <property type="entry name" value="Rhabdo_ncap"/>
    <property type="match status" value="1"/>
</dbReference>
<sequence length="428" mass="48694">MFSLSNKSVIKYVSPSDKVPPQYPSEYFKNHLNSKPSLTIGQKKLDLPTVRQIIKAGILKSDIKIQHVNRYLFLLFKEQKERLDQQWASFGVTIGTKDEDINPFSLVDVSEMDDPIIDGTGDNTATPEDDPWMALYLVYVYRHSRANNAAYQASLFERLKVQISAVSNLQVQLVSPKLSYKSWLANRSYCKIIAVLDMFYCKFPESTYSFIRYGSVTTRYRDFAALLSLDYLRETTGMEGDDVFGWMFTSALSREANMLMEPGQEIDKCDSYTPYMMDLGLSLKSPYSASNCPNTYTWCHIICTLLMSIRGKNARMVNESNLVNTRMNGVVVAFVYSKNFECDIQFTKNKDLIDGNIKLDELANNTDNGLDLSEKPPAGKDPLDWFLYLKANDFQLPAPLEDFAKDAARKLTNVRIGSIGKHISEVFM</sequence>
<keyword evidence="4" id="KW-1139">Helical capsid protein</keyword>
<name>A0A0D3R1K1_9RHAB</name>
<dbReference type="GO" id="GO:0019029">
    <property type="term" value="C:helical viral capsid"/>
    <property type="evidence" value="ECO:0007669"/>
    <property type="project" value="UniProtKB-KW"/>
</dbReference>
<dbReference type="KEGG" id="vg:37627494"/>
<feature type="domain" description="Rhabdovirus nucleocapsid" evidence="12">
    <location>
        <begin position="6"/>
        <end position="410"/>
    </location>
</feature>
<dbReference type="GeneID" id="37627494"/>
<dbReference type="OrthoDB" id="22890at10239"/>
<dbReference type="RefSeq" id="YP_009362181.1">
    <property type="nucleotide sequence ID" value="NC_034538.1"/>
</dbReference>
<proteinExistence type="predicted"/>
<keyword evidence="14" id="KW-1185">Reference proteome</keyword>
<evidence type="ECO:0000256" key="11">
    <source>
        <dbReference type="ARBA" id="ARBA00033344"/>
    </source>
</evidence>
<dbReference type="GO" id="GO:0003723">
    <property type="term" value="F:RNA binding"/>
    <property type="evidence" value="ECO:0007669"/>
    <property type="project" value="UniProtKB-KW"/>
</dbReference>
<comment type="subcellular location">
    <subcellularLocation>
        <location evidence="1">Host cytoplasm</location>
    </subcellularLocation>
    <subcellularLocation>
        <location evidence="2">Virion</location>
    </subcellularLocation>
</comment>
<evidence type="ECO:0000256" key="6">
    <source>
        <dbReference type="ARBA" id="ARBA00022844"/>
    </source>
</evidence>
<evidence type="ECO:0000256" key="3">
    <source>
        <dbReference type="ARBA" id="ARBA00014389"/>
    </source>
</evidence>
<keyword evidence="8 13" id="KW-0543">Viral nucleoprotein</keyword>
<keyword evidence="7" id="KW-0694">RNA-binding</keyword>
<evidence type="ECO:0000256" key="1">
    <source>
        <dbReference type="ARBA" id="ARBA00004192"/>
    </source>
</evidence>
<evidence type="ECO:0000256" key="10">
    <source>
        <dbReference type="ARBA" id="ARBA00023274"/>
    </source>
</evidence>
<keyword evidence="5" id="KW-0167">Capsid protein</keyword>
<dbReference type="InterPro" id="IPR000448">
    <property type="entry name" value="Rhabdo_ncapsid"/>
</dbReference>
<evidence type="ECO:0000256" key="7">
    <source>
        <dbReference type="ARBA" id="ARBA00022884"/>
    </source>
</evidence>
<evidence type="ECO:0000256" key="8">
    <source>
        <dbReference type="ARBA" id="ARBA00023086"/>
    </source>
</evidence>
<organism evidence="13 14">
    <name type="scientific">Joinjakaka virus</name>
    <dbReference type="NCBI Taxonomy" id="1272943"/>
    <lineage>
        <taxon>Viruses</taxon>
        <taxon>Riboviria</taxon>
        <taxon>Orthornavirae</taxon>
        <taxon>Negarnaviricota</taxon>
        <taxon>Haploviricotina</taxon>
        <taxon>Monjiviricetes</taxon>
        <taxon>Mononegavirales</taxon>
        <taxon>Rhabdoviridae</taxon>
        <taxon>Alpharhabdovirinae</taxon>
        <taxon>Hapavirus</taxon>
        <taxon>Hapavirus joinjakaka</taxon>
    </lineage>
</organism>
<reference evidence="13 14" key="1">
    <citation type="journal article" date="2015" name="PLoS Pathog.">
        <title>Evolution of genome size and complexity in the rhabdoviridae.</title>
        <authorList>
            <person name="Walker P.J."/>
            <person name="Firth C."/>
            <person name="Widen S.G."/>
            <person name="Blasdell K.R."/>
            <person name="Guzman H."/>
            <person name="Wood T.G."/>
            <person name="Paradkar P.N."/>
            <person name="Holmes E.C."/>
            <person name="Tesh R.B."/>
            <person name="Vasilakis N."/>
        </authorList>
    </citation>
    <scope>NUCLEOTIDE SEQUENCE [LARGE SCALE GENOMIC DNA]</scope>
    <source>
        <strain evidence="13">AusMK7937</strain>
    </source>
</reference>
<evidence type="ECO:0000313" key="14">
    <source>
        <dbReference type="Proteomes" id="UP000121220"/>
    </source>
</evidence>
<dbReference type="GO" id="GO:0019013">
    <property type="term" value="C:viral nucleocapsid"/>
    <property type="evidence" value="ECO:0007669"/>
    <property type="project" value="UniProtKB-KW"/>
</dbReference>
<dbReference type="Gene3D" id="1.10.3570.10">
    <property type="entry name" value="Rhabdovirus nucleocapsid protein like domain"/>
    <property type="match status" value="1"/>
</dbReference>
<keyword evidence="9" id="KW-1035">Host cytoplasm</keyword>
<protein>
    <recommendedName>
        <fullName evidence="3">Nucleoprotein</fullName>
    </recommendedName>
    <alternativeName>
        <fullName evidence="11">Nucleocapsid protein</fullName>
    </alternativeName>
</protein>
<dbReference type="Proteomes" id="UP000121220">
    <property type="component" value="Segment"/>
</dbReference>
<dbReference type="InterPro" id="IPR035961">
    <property type="entry name" value="Rhabdovirus_nucleoprotein-like"/>
</dbReference>
<accession>A0A0D3R1K1</accession>
<evidence type="ECO:0000256" key="4">
    <source>
        <dbReference type="ARBA" id="ARBA00022497"/>
    </source>
</evidence>
<dbReference type="GO" id="GO:0030430">
    <property type="term" value="C:host cell cytoplasm"/>
    <property type="evidence" value="ECO:0007669"/>
    <property type="project" value="UniProtKB-SubCell"/>
</dbReference>
<dbReference type="InterPro" id="IPR023331">
    <property type="entry name" value="Rhabdovirus_ncapsid_C"/>
</dbReference>
<evidence type="ECO:0000256" key="2">
    <source>
        <dbReference type="ARBA" id="ARBA00004328"/>
    </source>
</evidence>
<evidence type="ECO:0000259" key="12">
    <source>
        <dbReference type="Pfam" id="PF00945"/>
    </source>
</evidence>